<sequence>MVNRPEPPTRAEYLTFRTITTRWFDNDIYGHMNNTVHYELFDTAVNGLLVEKRILSLRDSSAVFLVVSSGCNYFSELAFPDVINAGLSVTKLGTSSVHYDIGLFAGESGRAAARGHFIHVNVDRESRRPIPISDQARMVLSELVVSE</sequence>
<dbReference type="RefSeq" id="WP_058122612.1">
    <property type="nucleotide sequence ID" value="NZ_CYRX01000010.1"/>
</dbReference>
<dbReference type="Gene3D" id="3.10.129.10">
    <property type="entry name" value="Hotdog Thioesterase"/>
    <property type="match status" value="1"/>
</dbReference>
<evidence type="ECO:0000256" key="2">
    <source>
        <dbReference type="ARBA" id="ARBA00022801"/>
    </source>
</evidence>
<dbReference type="Proteomes" id="UP000051298">
    <property type="component" value="Unassembled WGS sequence"/>
</dbReference>
<name>A0A0P1EWF1_9RHOB</name>
<dbReference type="EMBL" id="CYRX01000010">
    <property type="protein sequence ID" value="CUH59391.1"/>
    <property type="molecule type" value="Genomic_DNA"/>
</dbReference>
<accession>A0A0P1EWF1</accession>
<proteinExistence type="inferred from homology"/>
<organism evidence="3 4">
    <name type="scientific">Thalassobacter stenotrophicus</name>
    <dbReference type="NCBI Taxonomy" id="266809"/>
    <lineage>
        <taxon>Bacteria</taxon>
        <taxon>Pseudomonadati</taxon>
        <taxon>Pseudomonadota</taxon>
        <taxon>Alphaproteobacteria</taxon>
        <taxon>Rhodobacterales</taxon>
        <taxon>Roseobacteraceae</taxon>
        <taxon>Thalassobacter</taxon>
    </lineage>
</organism>
<dbReference type="GO" id="GO:0047617">
    <property type="term" value="F:fatty acyl-CoA hydrolase activity"/>
    <property type="evidence" value="ECO:0007669"/>
    <property type="project" value="TreeGrafter"/>
</dbReference>
<evidence type="ECO:0000256" key="1">
    <source>
        <dbReference type="ARBA" id="ARBA00005953"/>
    </source>
</evidence>
<dbReference type="Pfam" id="PF13279">
    <property type="entry name" value="4HBT_2"/>
    <property type="match status" value="1"/>
</dbReference>
<gene>
    <name evidence="3" type="ORF">THS5294_00676</name>
</gene>
<dbReference type="InterPro" id="IPR050563">
    <property type="entry name" value="4-hydroxybenzoyl-CoA_TE"/>
</dbReference>
<dbReference type="PANTHER" id="PTHR31793">
    <property type="entry name" value="4-HYDROXYBENZOYL-COA THIOESTERASE FAMILY MEMBER"/>
    <property type="match status" value="1"/>
</dbReference>
<dbReference type="PANTHER" id="PTHR31793:SF27">
    <property type="entry name" value="NOVEL THIOESTERASE SUPERFAMILY DOMAIN AND SAPOSIN A-TYPE DOMAIN CONTAINING PROTEIN (0610012H03RIK)"/>
    <property type="match status" value="1"/>
</dbReference>
<protein>
    <submittedName>
        <fullName evidence="3">Acyl-ACP thioesterase</fullName>
    </submittedName>
</protein>
<dbReference type="InterPro" id="IPR029069">
    <property type="entry name" value="HotDog_dom_sf"/>
</dbReference>
<dbReference type="AlphaFoldDB" id="A0A0P1EWF1"/>
<keyword evidence="2" id="KW-0378">Hydrolase</keyword>
<reference evidence="3 4" key="1">
    <citation type="submission" date="2015-09" db="EMBL/GenBank/DDBJ databases">
        <authorList>
            <consortium name="Swine Surveillance"/>
        </authorList>
    </citation>
    <scope>NUCLEOTIDE SEQUENCE [LARGE SCALE GENOMIC DNA]</scope>
    <source>
        <strain evidence="3 4">CECT 5294</strain>
    </source>
</reference>
<evidence type="ECO:0000313" key="4">
    <source>
        <dbReference type="Proteomes" id="UP000051298"/>
    </source>
</evidence>
<dbReference type="SUPFAM" id="SSF54637">
    <property type="entry name" value="Thioesterase/thiol ester dehydrase-isomerase"/>
    <property type="match status" value="1"/>
</dbReference>
<comment type="similarity">
    <text evidence="1">Belongs to the 4-hydroxybenzoyl-CoA thioesterase family.</text>
</comment>
<dbReference type="CDD" id="cd00586">
    <property type="entry name" value="4HBT"/>
    <property type="match status" value="1"/>
</dbReference>
<evidence type="ECO:0000313" key="3">
    <source>
        <dbReference type="EMBL" id="CUH59391.1"/>
    </source>
</evidence>